<reference evidence="1" key="1">
    <citation type="journal article" date="2020" name="mSystems">
        <title>Genome- and Community-Level Interaction Insights into Carbon Utilization and Element Cycling Functions of Hydrothermarchaeota in Hydrothermal Sediment.</title>
        <authorList>
            <person name="Zhou Z."/>
            <person name="Liu Y."/>
            <person name="Xu W."/>
            <person name="Pan J."/>
            <person name="Luo Z.H."/>
            <person name="Li M."/>
        </authorList>
    </citation>
    <scope>NUCLEOTIDE SEQUENCE [LARGE SCALE GENOMIC DNA]</scope>
    <source>
        <strain evidence="1">HyVt-535</strain>
    </source>
</reference>
<sequence length="112" mass="12561">MIRMPLTLASWETSGFERTFKEEAATIDPELLPLQQGLSHSDHALGDDLEFVLFDAREEEGRLQIRAGIFYRGIVAGCSCADDPTPIEPVTEYCEVLLRIHRPDGSTEIELL</sequence>
<protein>
    <recommendedName>
        <fullName evidence="2">DUF177 domain-containing protein</fullName>
    </recommendedName>
</protein>
<dbReference type="Proteomes" id="UP000886100">
    <property type="component" value="Unassembled WGS sequence"/>
</dbReference>
<dbReference type="AlphaFoldDB" id="A0A7C5N939"/>
<proteinExistence type="predicted"/>
<gene>
    <name evidence="1" type="ORF">ENJ98_01075</name>
</gene>
<evidence type="ECO:0000313" key="1">
    <source>
        <dbReference type="EMBL" id="HHH12807.1"/>
    </source>
</evidence>
<organism evidence="1">
    <name type="scientific">Thiolapillus brandeum</name>
    <dbReference type="NCBI Taxonomy" id="1076588"/>
    <lineage>
        <taxon>Bacteria</taxon>
        <taxon>Pseudomonadati</taxon>
        <taxon>Pseudomonadota</taxon>
        <taxon>Gammaproteobacteria</taxon>
        <taxon>Chromatiales</taxon>
        <taxon>Sedimenticolaceae</taxon>
        <taxon>Thiolapillus</taxon>
    </lineage>
</organism>
<accession>A0A7C5N939</accession>
<evidence type="ECO:0008006" key="2">
    <source>
        <dbReference type="Google" id="ProtNLM"/>
    </source>
</evidence>
<comment type="caution">
    <text evidence="1">The sequence shown here is derived from an EMBL/GenBank/DDBJ whole genome shotgun (WGS) entry which is preliminary data.</text>
</comment>
<dbReference type="EMBL" id="DROM01000069">
    <property type="protein sequence ID" value="HHH12807.1"/>
    <property type="molecule type" value="Genomic_DNA"/>
</dbReference>
<name>A0A7C5N939_9GAMM</name>